<dbReference type="Proteomes" id="UP000186218">
    <property type="component" value="Unassembled WGS sequence"/>
</dbReference>
<evidence type="ECO:0000313" key="2">
    <source>
        <dbReference type="EMBL" id="SIS21454.1"/>
    </source>
</evidence>
<evidence type="ECO:0000313" key="3">
    <source>
        <dbReference type="Proteomes" id="UP000186218"/>
    </source>
</evidence>
<organism evidence="2 3">
    <name type="scientific">Williamsia sterculiae</name>
    <dbReference type="NCBI Taxonomy" id="1344003"/>
    <lineage>
        <taxon>Bacteria</taxon>
        <taxon>Bacillati</taxon>
        <taxon>Actinomycetota</taxon>
        <taxon>Actinomycetes</taxon>
        <taxon>Mycobacteriales</taxon>
        <taxon>Nocardiaceae</taxon>
        <taxon>Williamsia</taxon>
    </lineage>
</organism>
<sequence>MVGRLTSMSARPVTLGARALTGCEHRVALDHLAVDEATGRRVELPEPAGVTRRKEAAALHRTWVRDLMADQHIDDWMDVAGTADGSRAAGTARAIAAGVGWIWNAVPPIDPDGRRGGADGLVSDGAGYLPVIVVNHRVTVPVPPDREPDIAVPPAMTSPLWSWLPVPDPTRTPRLQRRDRMRVAQLYRMLQAAGWASPAQRAGVIGLDADCIVVVDVAPLLAEHDAVFARRLAIARGDVATRPSRVGECRSCPWWSVRCGPQLTERRDVSLVVNGSQVTALRAAGVDTVDDLVARSDGPPRDWTGSFADAVTTAKAWQHGVPLVLRTRTPTVTRADVEIDVDMESFGEDGAYLWGVLRTDNTDPDDAPGYRGFVTWDPLPTADEGRNFAEFWTWLTAERRRAYETGRTFAAYCYSQSAENRWLLASADRFGAQPGVPTRAEVQAFIDSPDWVDIFAAVGANFVCPQGKGLKVVAPVAGFGWRDAEAGGEASMEWYRHAVGLDGGMPDVGQRRRLLIYNEDDVRATKVLREWITDRAAIDIPHRDDL</sequence>
<reference evidence="2 3" key="1">
    <citation type="submission" date="2017-01" db="EMBL/GenBank/DDBJ databases">
        <authorList>
            <person name="Mah S.A."/>
            <person name="Swanson W.J."/>
            <person name="Moy G.W."/>
            <person name="Vacquier V.D."/>
        </authorList>
    </citation>
    <scope>NUCLEOTIDE SEQUENCE [LARGE SCALE GENOMIC DNA]</scope>
    <source>
        <strain evidence="2 3">CPCC 203464</strain>
    </source>
</reference>
<proteinExistence type="predicted"/>
<keyword evidence="3" id="KW-1185">Reference proteome</keyword>
<dbReference type="EMBL" id="FTNT01000013">
    <property type="protein sequence ID" value="SIS21454.1"/>
    <property type="molecule type" value="Genomic_DNA"/>
</dbReference>
<dbReference type="InterPro" id="IPR019993">
    <property type="entry name" value="RecB_nuclease_TM0106_put"/>
</dbReference>
<evidence type="ECO:0000259" key="1">
    <source>
        <dbReference type="Pfam" id="PF13482"/>
    </source>
</evidence>
<name>A0A1N7H998_9NOCA</name>
<protein>
    <submittedName>
        <fullName evidence="2">RecB family nuclease, putative, TM0106 family</fullName>
    </submittedName>
</protein>
<gene>
    <name evidence="2" type="ORF">SAMN05445060_3754</name>
</gene>
<feature type="domain" description="YprB ribonuclease H-like" evidence="1">
    <location>
        <begin position="450"/>
        <end position="532"/>
    </location>
</feature>
<accession>A0A1N7H998</accession>
<dbReference type="NCBIfam" id="TIGR03491">
    <property type="entry name" value="TM0106 family RecB-like putative nuclease"/>
    <property type="match status" value="1"/>
</dbReference>
<dbReference type="AlphaFoldDB" id="A0A1N7H998"/>
<dbReference type="STRING" id="1344003.SAMN05445060_3754"/>
<dbReference type="InterPro" id="IPR038720">
    <property type="entry name" value="YprB_RNase_H-like_dom"/>
</dbReference>
<dbReference type="Pfam" id="PF13482">
    <property type="entry name" value="RNase_H_2"/>
    <property type="match status" value="1"/>
</dbReference>